<dbReference type="EMBL" id="LT559118">
    <property type="protein sequence ID" value="SBO95087.1"/>
    <property type="molecule type" value="Genomic_DNA"/>
</dbReference>
<organism evidence="1">
    <name type="scientific">Nonomuraea gerenzanensis</name>
    <dbReference type="NCBI Taxonomy" id="93944"/>
    <lineage>
        <taxon>Bacteria</taxon>
        <taxon>Bacillati</taxon>
        <taxon>Actinomycetota</taxon>
        <taxon>Actinomycetes</taxon>
        <taxon>Streptosporangiales</taxon>
        <taxon>Streptosporangiaceae</taxon>
        <taxon>Nonomuraea</taxon>
    </lineage>
</organism>
<evidence type="ECO:0000313" key="1">
    <source>
        <dbReference type="EMBL" id="SBO95087.1"/>
    </source>
</evidence>
<gene>
    <name evidence="1" type="ORF">BN4615_P4603</name>
</gene>
<accession>A0A1M4E881</accession>
<reference evidence="1" key="1">
    <citation type="submission" date="2016-04" db="EMBL/GenBank/DDBJ databases">
        <authorList>
            <person name="Evans L.H."/>
            <person name="Alamgir A."/>
            <person name="Owens N."/>
            <person name="Weber N.D."/>
            <person name="Virtaneva K."/>
            <person name="Barbian K."/>
            <person name="Babar A."/>
            <person name="Rosenke K."/>
        </authorList>
    </citation>
    <scope>NUCLEOTIDE SEQUENCE</scope>
    <source>
        <strain evidence="1">Nono1</strain>
    </source>
</reference>
<protein>
    <submittedName>
        <fullName evidence="1">Uncharacterized protein</fullName>
    </submittedName>
</protein>
<name>A0A1M4E881_9ACTN</name>
<proteinExistence type="predicted"/>
<dbReference type="AlphaFoldDB" id="A0A1M4E881"/>
<sequence>MDTVGAAVGVVGGRVGGRVAVGRVVVGVADRLGAAGVRERVTLLTGGGATVLDRVRTGAGEELRTAGAVVARGRALIAPGDRTSAEPRPGSR</sequence>
<dbReference type="RefSeq" id="WP_225274492.1">
    <property type="nucleotide sequence ID" value="NZ_CP084058.1"/>
</dbReference>